<dbReference type="PANTHER" id="PTHR12126:SF11">
    <property type="entry name" value="NADH DEHYDROGENASE [UBIQUINONE] 1 ALPHA SUBCOMPLEX SUBUNIT 9, MITOCHONDRIAL"/>
    <property type="match status" value="1"/>
</dbReference>
<dbReference type="Proteomes" id="UP001501442">
    <property type="component" value="Unassembled WGS sequence"/>
</dbReference>
<dbReference type="InterPro" id="IPR036291">
    <property type="entry name" value="NAD(P)-bd_dom_sf"/>
</dbReference>
<evidence type="ECO:0000313" key="2">
    <source>
        <dbReference type="EMBL" id="GAA4636927.1"/>
    </source>
</evidence>
<comment type="caution">
    <text evidence="2">The sequence shown here is derived from an EMBL/GenBank/DDBJ whole genome shotgun (WGS) entry which is preliminary data.</text>
</comment>
<dbReference type="InterPro" id="IPR016040">
    <property type="entry name" value="NAD(P)-bd_dom"/>
</dbReference>
<dbReference type="SUPFAM" id="SSF51735">
    <property type="entry name" value="NAD(P)-binding Rossmann-fold domains"/>
    <property type="match status" value="1"/>
</dbReference>
<gene>
    <name evidence="2" type="ORF">GCM10023196_088720</name>
</gene>
<dbReference type="RefSeq" id="WP_345439906.1">
    <property type="nucleotide sequence ID" value="NZ_BAABHK010000018.1"/>
</dbReference>
<name>A0ABP8UPU3_9ACTN</name>
<sequence length="256" mass="26179">MKIAVAGATGMVGRHLVAVLKDGGHDVVAMSRSGGVDVVTGDGLAAALKGVEGVIDVANAGTTDQAAATEFFTAAARNLQEAGERAGVRRLVVLSILGVDRFSGGYMAAKAAQERAVVSGSVPVIVLRAAQFHEFAGQTLEWGRQGAVSHVPVMRVQPVAAEAVARALADLVTGARPAPATGPGEAPILEIAGPREEQLVDMATRLAARRGEPVRVEGAEDPADPDRDVVRAGALLPGPGATLTGPTFQEWLDAAF</sequence>
<feature type="domain" description="NAD(P)-binding" evidence="1">
    <location>
        <begin position="7"/>
        <end position="172"/>
    </location>
</feature>
<organism evidence="2 3">
    <name type="scientific">Actinoallomurus vinaceus</name>
    <dbReference type="NCBI Taxonomy" id="1080074"/>
    <lineage>
        <taxon>Bacteria</taxon>
        <taxon>Bacillati</taxon>
        <taxon>Actinomycetota</taxon>
        <taxon>Actinomycetes</taxon>
        <taxon>Streptosporangiales</taxon>
        <taxon>Thermomonosporaceae</taxon>
        <taxon>Actinoallomurus</taxon>
    </lineage>
</organism>
<proteinExistence type="predicted"/>
<keyword evidence="3" id="KW-1185">Reference proteome</keyword>
<evidence type="ECO:0000313" key="3">
    <source>
        <dbReference type="Proteomes" id="UP001501442"/>
    </source>
</evidence>
<dbReference type="EMBL" id="BAABHK010000018">
    <property type="protein sequence ID" value="GAA4636927.1"/>
    <property type="molecule type" value="Genomic_DNA"/>
</dbReference>
<dbReference type="Gene3D" id="3.40.50.720">
    <property type="entry name" value="NAD(P)-binding Rossmann-like Domain"/>
    <property type="match status" value="1"/>
</dbReference>
<dbReference type="InterPro" id="IPR051207">
    <property type="entry name" value="ComplexI_NDUFA9_subunit"/>
</dbReference>
<evidence type="ECO:0000259" key="1">
    <source>
        <dbReference type="Pfam" id="PF13460"/>
    </source>
</evidence>
<protein>
    <submittedName>
        <fullName evidence="2">NAD(P)H-binding protein</fullName>
    </submittedName>
</protein>
<accession>A0ABP8UPU3</accession>
<dbReference type="Pfam" id="PF13460">
    <property type="entry name" value="NAD_binding_10"/>
    <property type="match status" value="1"/>
</dbReference>
<reference evidence="3" key="1">
    <citation type="journal article" date="2019" name="Int. J. Syst. Evol. Microbiol.">
        <title>The Global Catalogue of Microorganisms (GCM) 10K type strain sequencing project: providing services to taxonomists for standard genome sequencing and annotation.</title>
        <authorList>
            <consortium name="The Broad Institute Genomics Platform"/>
            <consortium name="The Broad Institute Genome Sequencing Center for Infectious Disease"/>
            <person name="Wu L."/>
            <person name="Ma J."/>
        </authorList>
    </citation>
    <scope>NUCLEOTIDE SEQUENCE [LARGE SCALE GENOMIC DNA]</scope>
    <source>
        <strain evidence="3">JCM 17939</strain>
    </source>
</reference>
<dbReference type="PANTHER" id="PTHR12126">
    <property type="entry name" value="NADH-UBIQUINONE OXIDOREDUCTASE 39 KDA SUBUNIT-RELATED"/>
    <property type="match status" value="1"/>
</dbReference>